<sequence length="471" mass="52993">MSYIPICKVYLSDEMVRCKCDANPKISEYKIYVNGKVKSVNKSLSLADHSPGDFSCSGTNEMGSGNSSSQYFQKDQANTIVGLVCGIAVCCLLVAGLIPVNVYIFKKRRKTMPSLSLASHTPTTRRTSGQPYIMECPQRRIPPRESSTVIGDSVDIYAEVYANAPKDKFVKLNEIYFGKKLKTSNHLNRWKGKLKSIRDVVISSPPENASPITQLQWASFVKNLIDLPKVLHIVDVKGICIEKGNFYLLQEYMRTGTLRKFLVSIQYTSVSRETEFKPTCNILLELASSLVQGIDFILRQQFYHPGLCSDKVLVADGNVCKLYDFCTVDSVKDRIDEIAIKVKEGTSARTLPPEAVFKRMYDKASEMWSLAATVWEIFSYGQKAKFNYLKELSLQDPLQGECKLKKPQNMNNDIYDLMARCWSNQPSSRPKIFQLKQAIDETINGSNGKAKNTDSVLSQDYEPMTGRAKIS</sequence>
<comment type="caution">
    <text evidence="4">The sequence shown here is derived from an EMBL/GenBank/DDBJ whole genome shotgun (WGS) entry which is preliminary data.</text>
</comment>
<dbReference type="GO" id="GO:0007169">
    <property type="term" value="P:cell surface receptor protein tyrosine kinase signaling pathway"/>
    <property type="evidence" value="ECO:0007669"/>
    <property type="project" value="TreeGrafter"/>
</dbReference>
<feature type="binding site" evidence="1">
    <location>
        <position position="324"/>
    </location>
    <ligand>
        <name>Mg(2+)</name>
        <dbReference type="ChEBI" id="CHEBI:18420"/>
    </ligand>
</feature>
<dbReference type="OrthoDB" id="1915767at2759"/>
<keyword evidence="2" id="KW-0812">Transmembrane</keyword>
<dbReference type="InterPro" id="IPR050122">
    <property type="entry name" value="RTK"/>
</dbReference>
<dbReference type="Gene3D" id="1.10.510.10">
    <property type="entry name" value="Transferase(Phosphotransferase) domain 1"/>
    <property type="match status" value="1"/>
</dbReference>
<feature type="transmembrane region" description="Helical" evidence="2">
    <location>
        <begin position="80"/>
        <end position="105"/>
    </location>
</feature>
<protein>
    <submittedName>
        <fullName evidence="4">Fibroblast growth factor receptor 3</fullName>
    </submittedName>
</protein>
<evidence type="ECO:0000256" key="2">
    <source>
        <dbReference type="SAM" id="Phobius"/>
    </source>
</evidence>
<dbReference type="SUPFAM" id="SSF56112">
    <property type="entry name" value="Protein kinase-like (PK-like)"/>
    <property type="match status" value="1"/>
</dbReference>
<keyword evidence="1" id="KW-0460">Magnesium</keyword>
<proteinExistence type="predicted"/>
<dbReference type="GO" id="GO:0043235">
    <property type="term" value="C:receptor complex"/>
    <property type="evidence" value="ECO:0007669"/>
    <property type="project" value="TreeGrafter"/>
</dbReference>
<dbReference type="PANTHER" id="PTHR24416:SF611">
    <property type="entry name" value="TYROSINE-PROTEIN KINASE TRANSMEMBRANE RECEPTOR ROR"/>
    <property type="match status" value="1"/>
</dbReference>
<accession>A0A9Q1H6Z9</accession>
<keyword evidence="5" id="KW-1185">Reference proteome</keyword>
<evidence type="ECO:0000256" key="1">
    <source>
        <dbReference type="PIRSR" id="PIRSR000615-3"/>
    </source>
</evidence>
<dbReference type="PRINTS" id="PR00109">
    <property type="entry name" value="TYRKINASE"/>
</dbReference>
<dbReference type="PROSITE" id="PS50011">
    <property type="entry name" value="PROTEIN_KINASE_DOM"/>
    <property type="match status" value="1"/>
</dbReference>
<dbReference type="InterPro" id="IPR000719">
    <property type="entry name" value="Prot_kinase_dom"/>
</dbReference>
<dbReference type="GO" id="GO:0005886">
    <property type="term" value="C:plasma membrane"/>
    <property type="evidence" value="ECO:0007669"/>
    <property type="project" value="TreeGrafter"/>
</dbReference>
<dbReference type="PANTHER" id="PTHR24416">
    <property type="entry name" value="TYROSINE-PROTEIN KINASE RECEPTOR"/>
    <property type="match status" value="1"/>
</dbReference>
<dbReference type="Proteomes" id="UP001152320">
    <property type="component" value="Chromosome 10"/>
</dbReference>
<feature type="domain" description="Protein kinase" evidence="3">
    <location>
        <begin position="166"/>
        <end position="443"/>
    </location>
</feature>
<dbReference type="GO" id="GO:0046872">
    <property type="term" value="F:metal ion binding"/>
    <property type="evidence" value="ECO:0007669"/>
    <property type="project" value="UniProtKB-KW"/>
</dbReference>
<organism evidence="4 5">
    <name type="scientific">Holothuria leucospilota</name>
    <name type="common">Black long sea cucumber</name>
    <name type="synonym">Mertensiothuria leucospilota</name>
    <dbReference type="NCBI Taxonomy" id="206669"/>
    <lineage>
        <taxon>Eukaryota</taxon>
        <taxon>Metazoa</taxon>
        <taxon>Echinodermata</taxon>
        <taxon>Eleutherozoa</taxon>
        <taxon>Echinozoa</taxon>
        <taxon>Holothuroidea</taxon>
        <taxon>Aspidochirotacea</taxon>
        <taxon>Aspidochirotida</taxon>
        <taxon>Holothuriidae</taxon>
        <taxon>Holothuria</taxon>
    </lineage>
</organism>
<gene>
    <name evidence="4" type="ORF">HOLleu_22211</name>
</gene>
<dbReference type="InterPro" id="IPR001245">
    <property type="entry name" value="Ser-Thr/Tyr_kinase_cat_dom"/>
</dbReference>
<dbReference type="Pfam" id="PF07714">
    <property type="entry name" value="PK_Tyr_Ser-Thr"/>
    <property type="match status" value="1"/>
</dbReference>
<keyword evidence="2" id="KW-1133">Transmembrane helix</keyword>
<keyword evidence="2" id="KW-0472">Membrane</keyword>
<dbReference type="GO" id="GO:0005524">
    <property type="term" value="F:ATP binding"/>
    <property type="evidence" value="ECO:0007669"/>
    <property type="project" value="InterPro"/>
</dbReference>
<dbReference type="InterPro" id="IPR011009">
    <property type="entry name" value="Kinase-like_dom_sf"/>
</dbReference>
<keyword evidence="4" id="KW-0675">Receptor</keyword>
<dbReference type="AlphaFoldDB" id="A0A9Q1H6Z9"/>
<dbReference type="GO" id="GO:0004714">
    <property type="term" value="F:transmembrane receptor protein tyrosine kinase activity"/>
    <property type="evidence" value="ECO:0007669"/>
    <property type="project" value="TreeGrafter"/>
</dbReference>
<evidence type="ECO:0000313" key="4">
    <source>
        <dbReference type="EMBL" id="KAJ8035098.1"/>
    </source>
</evidence>
<reference evidence="4" key="1">
    <citation type="submission" date="2021-10" db="EMBL/GenBank/DDBJ databases">
        <title>Tropical sea cucumber genome reveals ecological adaptation and Cuvierian tubules defense mechanism.</title>
        <authorList>
            <person name="Chen T."/>
        </authorList>
    </citation>
    <scope>NUCLEOTIDE SEQUENCE</scope>
    <source>
        <strain evidence="4">Nanhai2018</strain>
        <tissue evidence="4">Muscle</tissue>
    </source>
</reference>
<evidence type="ECO:0000259" key="3">
    <source>
        <dbReference type="PROSITE" id="PS50011"/>
    </source>
</evidence>
<dbReference type="EMBL" id="JAIZAY010000010">
    <property type="protein sequence ID" value="KAJ8035098.1"/>
    <property type="molecule type" value="Genomic_DNA"/>
</dbReference>
<name>A0A9Q1H6Z9_HOLLE</name>
<evidence type="ECO:0000313" key="5">
    <source>
        <dbReference type="Proteomes" id="UP001152320"/>
    </source>
</evidence>
<keyword evidence="1" id="KW-0479">Metal-binding</keyword>